<keyword evidence="4 6" id="KW-1133">Transmembrane helix</keyword>
<proteinExistence type="inferred from homology"/>
<accession>A0ABU1IY19</accession>
<dbReference type="Proteomes" id="UP001185028">
    <property type="component" value="Unassembled WGS sequence"/>
</dbReference>
<evidence type="ECO:0000256" key="6">
    <source>
        <dbReference type="RuleBase" id="RU363041"/>
    </source>
</evidence>
<comment type="caution">
    <text evidence="7">The sequence shown here is derived from an EMBL/GenBank/DDBJ whole genome shotgun (WGS) entry which is preliminary data.</text>
</comment>
<sequence>MLEALLLLAVGMLASICGAVAGLGGGFIIVPVLAFLYTIPVASISGTSMAVLFVSAISSTIAYARQRRIDYRSGLAFSVAMIPGSVLGALTTTVVGSRTFFVALGIFLMIMAVMINFKPTSSRGGWLRPNTHHRLIDQSGQVHEYSFNMWFGCVVALFVGFLSSLFGIGGGSVMVPTMILFLAFPPHIATATSMFSILLSSFVGTISHVSLGHVMWDKFIWLAIGALVGGQIGARIASKIPAKAVVRVLAVCLFVVAVRMLFKG</sequence>
<feature type="transmembrane region" description="Helical" evidence="6">
    <location>
        <begin position="188"/>
        <end position="207"/>
    </location>
</feature>
<feature type="transmembrane region" description="Helical" evidence="6">
    <location>
        <begin position="219"/>
        <end position="238"/>
    </location>
</feature>
<feature type="transmembrane region" description="Helical" evidence="6">
    <location>
        <begin position="100"/>
        <end position="117"/>
    </location>
</feature>
<protein>
    <recommendedName>
        <fullName evidence="6">Probable membrane transporter protein</fullName>
    </recommendedName>
</protein>
<feature type="transmembrane region" description="Helical" evidence="6">
    <location>
        <begin position="75"/>
        <end position="94"/>
    </location>
</feature>
<reference evidence="7 8" key="1">
    <citation type="submission" date="2023-07" db="EMBL/GenBank/DDBJ databases">
        <title>Genomic Encyclopedia of Type Strains, Phase IV (KMG-IV): sequencing the most valuable type-strain genomes for metagenomic binning, comparative biology and taxonomic classification.</title>
        <authorList>
            <person name="Goeker M."/>
        </authorList>
    </citation>
    <scope>NUCLEOTIDE SEQUENCE [LARGE SCALE GENOMIC DNA]</scope>
    <source>
        <strain evidence="7 8">DSM 22170</strain>
    </source>
</reference>
<evidence type="ECO:0000313" key="8">
    <source>
        <dbReference type="Proteomes" id="UP001185028"/>
    </source>
</evidence>
<keyword evidence="6" id="KW-1003">Cell membrane</keyword>
<evidence type="ECO:0000256" key="5">
    <source>
        <dbReference type="ARBA" id="ARBA00023136"/>
    </source>
</evidence>
<dbReference type="PANTHER" id="PTHR43701">
    <property type="entry name" value="MEMBRANE TRANSPORTER PROTEIN MJ0441-RELATED"/>
    <property type="match status" value="1"/>
</dbReference>
<dbReference type="Pfam" id="PF01925">
    <property type="entry name" value="TauE"/>
    <property type="match status" value="1"/>
</dbReference>
<feature type="transmembrane region" description="Helical" evidence="6">
    <location>
        <begin position="244"/>
        <end position="262"/>
    </location>
</feature>
<feature type="transmembrane region" description="Helical" evidence="6">
    <location>
        <begin position="28"/>
        <end position="54"/>
    </location>
</feature>
<evidence type="ECO:0000256" key="1">
    <source>
        <dbReference type="ARBA" id="ARBA00004141"/>
    </source>
</evidence>
<comment type="similarity">
    <text evidence="2 6">Belongs to the 4-toluene sulfonate uptake permease (TSUP) (TC 2.A.102) family.</text>
</comment>
<feature type="transmembrane region" description="Helical" evidence="6">
    <location>
        <begin position="147"/>
        <end position="168"/>
    </location>
</feature>
<evidence type="ECO:0000256" key="2">
    <source>
        <dbReference type="ARBA" id="ARBA00009142"/>
    </source>
</evidence>
<evidence type="ECO:0000313" key="7">
    <source>
        <dbReference type="EMBL" id="MDR6243890.1"/>
    </source>
</evidence>
<evidence type="ECO:0000256" key="3">
    <source>
        <dbReference type="ARBA" id="ARBA00022692"/>
    </source>
</evidence>
<keyword evidence="5 6" id="KW-0472">Membrane</keyword>
<dbReference type="PANTHER" id="PTHR43701:SF2">
    <property type="entry name" value="MEMBRANE TRANSPORTER PROTEIN YJNA-RELATED"/>
    <property type="match status" value="1"/>
</dbReference>
<keyword evidence="8" id="KW-1185">Reference proteome</keyword>
<dbReference type="InterPro" id="IPR051598">
    <property type="entry name" value="TSUP/Inactive_protease-like"/>
</dbReference>
<dbReference type="InterPro" id="IPR002781">
    <property type="entry name" value="TM_pro_TauE-like"/>
</dbReference>
<comment type="subcellular location">
    <subcellularLocation>
        <location evidence="6">Cell membrane</location>
        <topology evidence="6">Multi-pass membrane protein</topology>
    </subcellularLocation>
    <subcellularLocation>
        <location evidence="1">Membrane</location>
        <topology evidence="1">Multi-pass membrane protein</topology>
    </subcellularLocation>
</comment>
<organism evidence="7 8">
    <name type="scientific">Paenibacillus hunanensis</name>
    <dbReference type="NCBI Taxonomy" id="539262"/>
    <lineage>
        <taxon>Bacteria</taxon>
        <taxon>Bacillati</taxon>
        <taxon>Bacillota</taxon>
        <taxon>Bacilli</taxon>
        <taxon>Bacillales</taxon>
        <taxon>Paenibacillaceae</taxon>
        <taxon>Paenibacillus</taxon>
    </lineage>
</organism>
<dbReference type="EMBL" id="JAVDQH010000006">
    <property type="protein sequence ID" value="MDR6243890.1"/>
    <property type="molecule type" value="Genomic_DNA"/>
</dbReference>
<dbReference type="RefSeq" id="WP_188775958.1">
    <property type="nucleotide sequence ID" value="NZ_BMMB01000005.1"/>
</dbReference>
<keyword evidence="3 6" id="KW-0812">Transmembrane</keyword>
<name>A0ABU1IY19_9BACL</name>
<gene>
    <name evidence="7" type="ORF">JOC58_001783</name>
</gene>
<evidence type="ECO:0000256" key="4">
    <source>
        <dbReference type="ARBA" id="ARBA00022989"/>
    </source>
</evidence>